<reference evidence="3 4" key="1">
    <citation type="submission" date="2024-09" db="EMBL/GenBank/DDBJ databases">
        <authorList>
            <person name="Sun Q."/>
            <person name="Mori K."/>
        </authorList>
    </citation>
    <scope>NUCLEOTIDE SEQUENCE [LARGE SCALE GENOMIC DNA]</scope>
    <source>
        <strain evidence="3 4">CCM 7759</strain>
    </source>
</reference>
<gene>
    <name evidence="3" type="ORF">ACFFK0_04950</name>
</gene>
<organism evidence="3 4">
    <name type="scientific">Paenibacillus chartarius</name>
    <dbReference type="NCBI Taxonomy" id="747481"/>
    <lineage>
        <taxon>Bacteria</taxon>
        <taxon>Bacillati</taxon>
        <taxon>Bacillota</taxon>
        <taxon>Bacilli</taxon>
        <taxon>Bacillales</taxon>
        <taxon>Paenibacillaceae</taxon>
        <taxon>Paenibacillus</taxon>
    </lineage>
</organism>
<dbReference type="EMBL" id="JBHLWN010000022">
    <property type="protein sequence ID" value="MFC0211808.1"/>
    <property type="molecule type" value="Genomic_DNA"/>
</dbReference>
<dbReference type="Pfam" id="PF00395">
    <property type="entry name" value="SLH"/>
    <property type="match status" value="1"/>
</dbReference>
<keyword evidence="1" id="KW-0732">Signal</keyword>
<name>A0ABV6DGP4_9BACL</name>
<feature type="signal peptide" evidence="1">
    <location>
        <begin position="1"/>
        <end position="29"/>
    </location>
</feature>
<feature type="chain" id="PRO_5047341429" evidence="1">
    <location>
        <begin position="30"/>
        <end position="250"/>
    </location>
</feature>
<protein>
    <submittedName>
        <fullName evidence="3">S-layer homology domain-containing protein</fullName>
    </submittedName>
</protein>
<dbReference type="RefSeq" id="WP_377468811.1">
    <property type="nucleotide sequence ID" value="NZ_JBHLWN010000022.1"/>
</dbReference>
<sequence length="250" mass="26581">MRIGRSGWSRICSVVLLAAILAVSSTAAAAENAGDAEAARKKQADTLFSLKLFQGTELGYELDKPFTRAQGAVMLLRLFGWEQAAAVYTVDSTFPFQDVPAEHWAQRYIGFAYSKGLVRGVSDSGFAPDGLMTGTQFTALVLRALGYGETEPDSAAALAVSNGLLTDTDRSRLLETASFLRGDMVEVAYRAVSAKIRDSGKTLLQKLVEEDKAVDAAAAAASGLYAASAKPSDDPMDKIEQAIEDALKGK</sequence>
<evidence type="ECO:0000259" key="2">
    <source>
        <dbReference type="PROSITE" id="PS51272"/>
    </source>
</evidence>
<comment type="caution">
    <text evidence="3">The sequence shown here is derived from an EMBL/GenBank/DDBJ whole genome shotgun (WGS) entry which is preliminary data.</text>
</comment>
<feature type="domain" description="SLH" evidence="2">
    <location>
        <begin position="92"/>
        <end position="155"/>
    </location>
</feature>
<evidence type="ECO:0000313" key="3">
    <source>
        <dbReference type="EMBL" id="MFC0211808.1"/>
    </source>
</evidence>
<keyword evidence="4" id="KW-1185">Reference proteome</keyword>
<evidence type="ECO:0000313" key="4">
    <source>
        <dbReference type="Proteomes" id="UP001589776"/>
    </source>
</evidence>
<evidence type="ECO:0000256" key="1">
    <source>
        <dbReference type="SAM" id="SignalP"/>
    </source>
</evidence>
<proteinExistence type="predicted"/>
<dbReference type="PROSITE" id="PS51272">
    <property type="entry name" value="SLH"/>
    <property type="match status" value="1"/>
</dbReference>
<accession>A0ABV6DGP4</accession>
<dbReference type="Proteomes" id="UP001589776">
    <property type="component" value="Unassembled WGS sequence"/>
</dbReference>
<dbReference type="InterPro" id="IPR001119">
    <property type="entry name" value="SLH_dom"/>
</dbReference>